<reference evidence="3" key="1">
    <citation type="submission" date="2023-03" db="EMBL/GenBank/DDBJ databases">
        <title>Mating type loci evolution in Malassezia.</title>
        <authorList>
            <person name="Coelho M.A."/>
        </authorList>
    </citation>
    <scope>NUCLEOTIDE SEQUENCE</scope>
    <source>
        <strain evidence="3">CBS 9557</strain>
    </source>
</reference>
<evidence type="ECO:0000313" key="4">
    <source>
        <dbReference type="Proteomes" id="UP001213623"/>
    </source>
</evidence>
<dbReference type="SUPFAM" id="SSF54001">
    <property type="entry name" value="Cysteine proteinases"/>
    <property type="match status" value="1"/>
</dbReference>
<dbReference type="GO" id="GO:0016407">
    <property type="term" value="F:acetyltransferase activity"/>
    <property type="evidence" value="ECO:0007669"/>
    <property type="project" value="InterPro"/>
</dbReference>
<name>A0AAF0J419_9BASI</name>
<dbReference type="Gene3D" id="3.30.2140.10">
    <property type="entry name" value="Arylamine N-acetyltransferase"/>
    <property type="match status" value="1"/>
</dbReference>
<gene>
    <name evidence="3" type="ORF">MNAN1_003775</name>
</gene>
<keyword evidence="2" id="KW-0808">Transferase</keyword>
<dbReference type="EMBL" id="CP119899">
    <property type="protein sequence ID" value="WFD28761.1"/>
    <property type="molecule type" value="Genomic_DNA"/>
</dbReference>
<dbReference type="PRINTS" id="PR01543">
    <property type="entry name" value="ANATRNSFRASE"/>
</dbReference>
<evidence type="ECO:0008006" key="5">
    <source>
        <dbReference type="Google" id="ProtNLM"/>
    </source>
</evidence>
<organism evidence="3 4">
    <name type="scientific">Malassezia nana</name>
    <dbReference type="NCBI Taxonomy" id="180528"/>
    <lineage>
        <taxon>Eukaryota</taxon>
        <taxon>Fungi</taxon>
        <taxon>Dikarya</taxon>
        <taxon>Basidiomycota</taxon>
        <taxon>Ustilaginomycotina</taxon>
        <taxon>Malasseziomycetes</taxon>
        <taxon>Malasseziales</taxon>
        <taxon>Malasseziaceae</taxon>
        <taxon>Malassezia</taxon>
    </lineage>
</organism>
<accession>A0AAF0J419</accession>
<dbReference type="Pfam" id="PF00797">
    <property type="entry name" value="Acetyltransf_2"/>
    <property type="match status" value="1"/>
</dbReference>
<dbReference type="Gene3D" id="2.40.128.150">
    <property type="entry name" value="Cysteine proteinases"/>
    <property type="match status" value="1"/>
</dbReference>
<dbReference type="PANTHER" id="PTHR11786:SF0">
    <property type="entry name" value="ARYLAMINE N-ACETYLTRANSFERASE 4-RELATED"/>
    <property type="match status" value="1"/>
</dbReference>
<keyword evidence="4" id="KW-1185">Reference proteome</keyword>
<protein>
    <recommendedName>
        <fullName evidence="5">Arylamine N-acetyltransferase</fullName>
    </recommendedName>
</protein>
<evidence type="ECO:0000256" key="2">
    <source>
        <dbReference type="RuleBase" id="RU003452"/>
    </source>
</evidence>
<dbReference type="PANTHER" id="PTHR11786">
    <property type="entry name" value="N-HYDROXYARYLAMINE O-ACETYLTRANSFERASE"/>
    <property type="match status" value="1"/>
</dbReference>
<proteinExistence type="inferred from homology"/>
<keyword evidence="2" id="KW-0012">Acyltransferase</keyword>
<dbReference type="AlphaFoldDB" id="A0AAF0J419"/>
<dbReference type="Proteomes" id="UP001213623">
    <property type="component" value="Chromosome 8"/>
</dbReference>
<evidence type="ECO:0000313" key="3">
    <source>
        <dbReference type="EMBL" id="WFD28761.1"/>
    </source>
</evidence>
<dbReference type="InterPro" id="IPR001447">
    <property type="entry name" value="Arylamine_N-AcTrfase"/>
</dbReference>
<sequence>MNLTAYLKRIGFTGSTIPPPTLDTLKELHYLHTQTIPFENLDSILGHTVSLNLEDLENKLVQQKRGGYCYEQNLLFVNILKEIGYKNVNPLSARVFWIERPGFIPPSSHLLLSVDVDDTTYLADVGFGLAPFSGPMRMVLDEEQDLPLHKMRLVDVQGQEVFGYSDYLVQTFFKGAWKNVYAFRTYPVMEIDVEVYNYYMSTNSNSMFTCKFIGAILGPHHTTTMSDRVMNIRYLDGREENHQLAPEEVREKLQSQFGIEMPESIDLTSVFARF</sequence>
<evidence type="ECO:0000256" key="1">
    <source>
        <dbReference type="ARBA" id="ARBA00006547"/>
    </source>
</evidence>
<comment type="similarity">
    <text evidence="1 2">Belongs to the arylamine N-acetyltransferase family.</text>
</comment>
<dbReference type="InterPro" id="IPR038765">
    <property type="entry name" value="Papain-like_cys_pep_sf"/>
</dbReference>